<reference evidence="13" key="1">
    <citation type="submission" date="2021-02" db="EMBL/GenBank/DDBJ databases">
        <authorList>
            <person name="Nowell W R."/>
        </authorList>
    </citation>
    <scope>NUCLEOTIDE SEQUENCE</scope>
</reference>
<keyword evidence="10" id="KW-0407">Ion channel</keyword>
<name>A0A816MKE0_9BILA</name>
<dbReference type="AlphaFoldDB" id="A0A816MKE0"/>
<keyword evidence="9" id="KW-1071">Ligand-gated ion channel</keyword>
<keyword evidence="2" id="KW-0813">Transport</keyword>
<evidence type="ECO:0000256" key="9">
    <source>
        <dbReference type="ARBA" id="ARBA00023286"/>
    </source>
</evidence>
<keyword evidence="3 11" id="KW-0812">Transmembrane</keyword>
<evidence type="ECO:0000256" key="7">
    <source>
        <dbReference type="ARBA" id="ARBA00023170"/>
    </source>
</evidence>
<dbReference type="PANTHER" id="PTHR18966">
    <property type="entry name" value="IONOTROPIC GLUTAMATE RECEPTOR"/>
    <property type="match status" value="1"/>
</dbReference>
<dbReference type="Proteomes" id="UP000681967">
    <property type="component" value="Unassembled WGS sequence"/>
</dbReference>
<dbReference type="SMART" id="SM00079">
    <property type="entry name" value="PBPe"/>
    <property type="match status" value="1"/>
</dbReference>
<evidence type="ECO:0000313" key="13">
    <source>
        <dbReference type="EMBL" id="CAF1985465.1"/>
    </source>
</evidence>
<keyword evidence="5" id="KW-0406">Ion transport</keyword>
<evidence type="ECO:0000313" key="17">
    <source>
        <dbReference type="Proteomes" id="UP000663824"/>
    </source>
</evidence>
<evidence type="ECO:0000256" key="6">
    <source>
        <dbReference type="ARBA" id="ARBA00023136"/>
    </source>
</evidence>
<evidence type="ECO:0000256" key="10">
    <source>
        <dbReference type="ARBA" id="ARBA00023303"/>
    </source>
</evidence>
<dbReference type="EMBL" id="CAJOBJ010000884">
    <property type="protein sequence ID" value="CAF3849420.1"/>
    <property type="molecule type" value="Genomic_DNA"/>
</dbReference>
<evidence type="ECO:0000313" key="14">
    <source>
        <dbReference type="EMBL" id="CAF3786992.1"/>
    </source>
</evidence>
<evidence type="ECO:0000259" key="12">
    <source>
        <dbReference type="SMART" id="SM00079"/>
    </source>
</evidence>
<feature type="domain" description="Ionotropic glutamate receptor C-terminal" evidence="12">
    <location>
        <begin position="2"/>
        <end position="196"/>
    </location>
</feature>
<dbReference type="InterPro" id="IPR001320">
    <property type="entry name" value="Iontro_rcpt_C"/>
</dbReference>
<protein>
    <recommendedName>
        <fullName evidence="12">Ionotropic glutamate receptor C-terminal domain-containing protein</fullName>
    </recommendedName>
</protein>
<evidence type="ECO:0000256" key="8">
    <source>
        <dbReference type="ARBA" id="ARBA00023180"/>
    </source>
</evidence>
<evidence type="ECO:0000256" key="1">
    <source>
        <dbReference type="ARBA" id="ARBA00004141"/>
    </source>
</evidence>
<accession>A0A816MKE0</accession>
<dbReference type="Proteomes" id="UP000663824">
    <property type="component" value="Unassembled WGS sequence"/>
</dbReference>
<evidence type="ECO:0000313" key="16">
    <source>
        <dbReference type="EMBL" id="CAF3976957.1"/>
    </source>
</evidence>
<keyword evidence="4 11" id="KW-1133">Transmembrane helix</keyword>
<evidence type="ECO:0000313" key="15">
    <source>
        <dbReference type="EMBL" id="CAF3849420.1"/>
    </source>
</evidence>
<evidence type="ECO:0000256" key="2">
    <source>
        <dbReference type="ARBA" id="ARBA00022448"/>
    </source>
</evidence>
<dbReference type="Proteomes" id="UP000676336">
    <property type="component" value="Unassembled WGS sequence"/>
</dbReference>
<dbReference type="Proteomes" id="UP000681720">
    <property type="component" value="Unassembled WGS sequence"/>
</dbReference>
<dbReference type="SUPFAM" id="SSF53850">
    <property type="entry name" value="Periplasmic binding protein-like II"/>
    <property type="match status" value="1"/>
</dbReference>
<dbReference type="EMBL" id="CAJNRE010002604">
    <property type="protein sequence ID" value="CAF1985465.1"/>
    <property type="molecule type" value="Genomic_DNA"/>
</dbReference>
<dbReference type="Gene3D" id="3.40.190.10">
    <property type="entry name" value="Periplasmic binding protein-like II"/>
    <property type="match status" value="4"/>
</dbReference>
<dbReference type="GO" id="GO:0015276">
    <property type="term" value="F:ligand-gated monoatomic ion channel activity"/>
    <property type="evidence" value="ECO:0007669"/>
    <property type="project" value="InterPro"/>
</dbReference>
<dbReference type="Pfam" id="PF00497">
    <property type="entry name" value="SBP_bac_3"/>
    <property type="match status" value="1"/>
</dbReference>
<evidence type="ECO:0000256" key="5">
    <source>
        <dbReference type="ARBA" id="ARBA00023065"/>
    </source>
</evidence>
<feature type="transmembrane region" description="Helical" evidence="11">
    <location>
        <begin position="214"/>
        <end position="234"/>
    </location>
</feature>
<dbReference type="GO" id="GO:0016020">
    <property type="term" value="C:membrane"/>
    <property type="evidence" value="ECO:0007669"/>
    <property type="project" value="UniProtKB-SubCell"/>
</dbReference>
<feature type="transmembrane region" description="Helical" evidence="11">
    <location>
        <begin position="92"/>
        <end position="116"/>
    </location>
</feature>
<proteinExistence type="predicted"/>
<sequence length="286" mass="32541">MPDLIKLLENRIGFISDIQIVPSNGRYSDLIQAIENDTYDIVIGDVTVTATRRQSVDFSNAIFDNCLRIVMRQTPDIHVDLLSFLNTFSINLWLLVLGTFIYAGLYILCLILIATFTANLTSDLTITKSKADTGTAEYSTNNIYCNLTLIGDDFDKGAFGIVTPKEWIYAKDLDVNILLLRESGELEELREEWFQVKNCPPSYETSTSKHVDSMLGLFLVFAIITFLALLLFIWSNRPSYKNYLYKVLDKKKSLYQIRIPFIKRSKDGNNKTYIKKTNTDSSLTSG</sequence>
<dbReference type="EMBL" id="CAJOBI010003671">
    <property type="protein sequence ID" value="CAF3976957.1"/>
    <property type="molecule type" value="Genomic_DNA"/>
</dbReference>
<comment type="subcellular location">
    <subcellularLocation>
        <location evidence="1">Membrane</location>
        <topology evidence="1">Multi-pass membrane protein</topology>
    </subcellularLocation>
</comment>
<dbReference type="InterPro" id="IPR001638">
    <property type="entry name" value="Solute-binding_3/MltF_N"/>
</dbReference>
<keyword evidence="7" id="KW-0675">Receptor</keyword>
<gene>
    <name evidence="14" type="ORF">BYL167_LOCUS2231</name>
    <name evidence="15" type="ORF">GIL414_LOCUS3876</name>
    <name evidence="13" type="ORF">MBJ925_LOCUS7513</name>
    <name evidence="16" type="ORF">SMN809_LOCUS10641</name>
</gene>
<comment type="caution">
    <text evidence="13">The sequence shown here is derived from an EMBL/GenBank/DDBJ whole genome shotgun (WGS) entry which is preliminary data.</text>
</comment>
<organism evidence="13 17">
    <name type="scientific">Rotaria magnacalcarata</name>
    <dbReference type="NCBI Taxonomy" id="392030"/>
    <lineage>
        <taxon>Eukaryota</taxon>
        <taxon>Metazoa</taxon>
        <taxon>Spiralia</taxon>
        <taxon>Gnathifera</taxon>
        <taxon>Rotifera</taxon>
        <taxon>Eurotatoria</taxon>
        <taxon>Bdelloidea</taxon>
        <taxon>Philodinida</taxon>
        <taxon>Philodinidae</taxon>
        <taxon>Rotaria</taxon>
    </lineage>
</organism>
<dbReference type="EMBL" id="CAJOBH010000379">
    <property type="protein sequence ID" value="CAF3786992.1"/>
    <property type="molecule type" value="Genomic_DNA"/>
</dbReference>
<evidence type="ECO:0000256" key="4">
    <source>
        <dbReference type="ARBA" id="ARBA00022989"/>
    </source>
</evidence>
<keyword evidence="8" id="KW-0325">Glycoprotein</keyword>
<keyword evidence="6 11" id="KW-0472">Membrane</keyword>
<evidence type="ECO:0000256" key="3">
    <source>
        <dbReference type="ARBA" id="ARBA00022692"/>
    </source>
</evidence>
<evidence type="ECO:0000256" key="11">
    <source>
        <dbReference type="SAM" id="Phobius"/>
    </source>
</evidence>
<dbReference type="InterPro" id="IPR015683">
    <property type="entry name" value="Ionotropic_Glu_rcpt"/>
</dbReference>